<sequence length="111" mass="12910">MSKDVFLNKLYGNCLLPNVCSNSIVLLDSFPAHKDADSMKAITQQEYKHPKIRVFSPGTTGLIQPCDVFYFQPYKIFLRKVTDRILLDDPEIQVFQRNIVIRLQTLVHHQF</sequence>
<proteinExistence type="predicted"/>
<dbReference type="EMBL" id="MTYJ01000022">
    <property type="protein sequence ID" value="OQV21620.1"/>
    <property type="molecule type" value="Genomic_DNA"/>
</dbReference>
<reference evidence="2" key="1">
    <citation type="submission" date="2017-01" db="EMBL/GenBank/DDBJ databases">
        <title>Comparative genomics of anhydrobiosis in the tardigrade Hypsibius dujardini.</title>
        <authorList>
            <person name="Yoshida Y."/>
            <person name="Koutsovoulos G."/>
            <person name="Laetsch D."/>
            <person name="Stevens L."/>
            <person name="Kumar S."/>
            <person name="Horikawa D."/>
            <person name="Ishino K."/>
            <person name="Komine S."/>
            <person name="Tomita M."/>
            <person name="Blaxter M."/>
            <person name="Arakawa K."/>
        </authorList>
    </citation>
    <scope>NUCLEOTIDE SEQUENCE [LARGE SCALE GENOMIC DNA]</scope>
    <source>
        <strain evidence="2">Z151</strain>
    </source>
</reference>
<keyword evidence="2" id="KW-1185">Reference proteome</keyword>
<organism evidence="1 2">
    <name type="scientific">Hypsibius exemplaris</name>
    <name type="common">Freshwater tardigrade</name>
    <dbReference type="NCBI Taxonomy" id="2072580"/>
    <lineage>
        <taxon>Eukaryota</taxon>
        <taxon>Metazoa</taxon>
        <taxon>Ecdysozoa</taxon>
        <taxon>Tardigrada</taxon>
        <taxon>Eutardigrada</taxon>
        <taxon>Parachela</taxon>
        <taxon>Hypsibioidea</taxon>
        <taxon>Hypsibiidae</taxon>
        <taxon>Hypsibius</taxon>
    </lineage>
</organism>
<dbReference type="Proteomes" id="UP000192578">
    <property type="component" value="Unassembled WGS sequence"/>
</dbReference>
<accession>A0A1W0X2L7</accession>
<dbReference type="AlphaFoldDB" id="A0A1W0X2L7"/>
<evidence type="ECO:0008006" key="3">
    <source>
        <dbReference type="Google" id="ProtNLM"/>
    </source>
</evidence>
<comment type="caution">
    <text evidence="1">The sequence shown here is derived from an EMBL/GenBank/DDBJ whole genome shotgun (WGS) entry which is preliminary data.</text>
</comment>
<gene>
    <name evidence="1" type="ORF">BV898_04520</name>
</gene>
<name>A0A1W0X2L7_HYPEX</name>
<dbReference type="OrthoDB" id="10051656at2759"/>
<evidence type="ECO:0000313" key="2">
    <source>
        <dbReference type="Proteomes" id="UP000192578"/>
    </source>
</evidence>
<evidence type="ECO:0000313" key="1">
    <source>
        <dbReference type="EMBL" id="OQV21620.1"/>
    </source>
</evidence>
<protein>
    <recommendedName>
        <fullName evidence="3">DDE-1 domain-containing protein</fullName>
    </recommendedName>
</protein>